<feature type="domain" description="Aminotransferase class I/classII large" evidence="6">
    <location>
        <begin position="37"/>
        <end position="390"/>
    </location>
</feature>
<proteinExistence type="inferred from homology"/>
<dbReference type="AlphaFoldDB" id="A0A380NLP6"/>
<dbReference type="InterPro" id="IPR015421">
    <property type="entry name" value="PyrdxlP-dep_Trfase_major"/>
</dbReference>
<evidence type="ECO:0000256" key="4">
    <source>
        <dbReference type="ARBA" id="ARBA00023239"/>
    </source>
</evidence>
<dbReference type="EMBL" id="UHIO01000001">
    <property type="protein sequence ID" value="SUP43899.1"/>
    <property type="molecule type" value="Genomic_DNA"/>
</dbReference>
<dbReference type="GO" id="GO:0030170">
    <property type="term" value="F:pyridoxal phosphate binding"/>
    <property type="evidence" value="ECO:0007669"/>
    <property type="project" value="InterPro"/>
</dbReference>
<dbReference type="NCBIfam" id="TIGR04350">
    <property type="entry name" value="C_S_lyase_PatB"/>
    <property type="match status" value="1"/>
</dbReference>
<dbReference type="GO" id="GO:0047804">
    <property type="term" value="F:cysteine-S-conjugate beta-lyase activity"/>
    <property type="evidence" value="ECO:0007669"/>
    <property type="project" value="UniProtKB-EC"/>
</dbReference>
<evidence type="ECO:0000256" key="2">
    <source>
        <dbReference type="ARBA" id="ARBA00012224"/>
    </source>
</evidence>
<evidence type="ECO:0000256" key="5">
    <source>
        <dbReference type="ARBA" id="ARBA00037974"/>
    </source>
</evidence>
<dbReference type="Gene3D" id="3.40.640.10">
    <property type="entry name" value="Type I PLP-dependent aspartate aminotransferase-like (Major domain)"/>
    <property type="match status" value="1"/>
</dbReference>
<protein>
    <recommendedName>
        <fullName evidence="2">cysteine-S-conjugate beta-lyase</fullName>
        <ecNumber evidence="2">4.4.1.13</ecNumber>
    </recommendedName>
</protein>
<comment type="similarity">
    <text evidence="5">Belongs to the class-II pyridoxal-phosphate-dependent aminotransferase family. MalY/PatB cystathionine beta-lyase subfamily.</text>
</comment>
<dbReference type="InterPro" id="IPR015422">
    <property type="entry name" value="PyrdxlP-dep_Trfase_small"/>
</dbReference>
<dbReference type="PANTHER" id="PTHR43525:SF1">
    <property type="entry name" value="PROTEIN MALY"/>
    <property type="match status" value="1"/>
</dbReference>
<evidence type="ECO:0000313" key="7">
    <source>
        <dbReference type="EMBL" id="SUP43899.1"/>
    </source>
</evidence>
<dbReference type="Pfam" id="PF00155">
    <property type="entry name" value="Aminotran_1_2"/>
    <property type="match status" value="1"/>
</dbReference>
<dbReference type="RefSeq" id="WP_115310543.1">
    <property type="nucleotide sequence ID" value="NZ_UHIO01000001.1"/>
</dbReference>
<evidence type="ECO:0000259" key="6">
    <source>
        <dbReference type="Pfam" id="PF00155"/>
    </source>
</evidence>
<name>A0A380NLP6_9FIRM</name>
<dbReference type="Proteomes" id="UP000255367">
    <property type="component" value="Unassembled WGS sequence"/>
</dbReference>
<dbReference type="Gene3D" id="3.90.1150.10">
    <property type="entry name" value="Aspartate Aminotransferase, domain 1"/>
    <property type="match status" value="1"/>
</dbReference>
<dbReference type="InterPro" id="IPR004839">
    <property type="entry name" value="Aminotransferase_I/II_large"/>
</dbReference>
<organism evidence="7 8">
    <name type="scientific">Veillonella criceti</name>
    <dbReference type="NCBI Taxonomy" id="103891"/>
    <lineage>
        <taxon>Bacteria</taxon>
        <taxon>Bacillati</taxon>
        <taxon>Bacillota</taxon>
        <taxon>Negativicutes</taxon>
        <taxon>Veillonellales</taxon>
        <taxon>Veillonellaceae</taxon>
        <taxon>Veillonella</taxon>
    </lineage>
</organism>
<keyword evidence="4 7" id="KW-0456">Lyase</keyword>
<evidence type="ECO:0000256" key="1">
    <source>
        <dbReference type="ARBA" id="ARBA00001933"/>
    </source>
</evidence>
<dbReference type="InterPro" id="IPR051798">
    <property type="entry name" value="Class-II_PLP-Dep_Aminotrans"/>
</dbReference>
<dbReference type="InterPro" id="IPR015424">
    <property type="entry name" value="PyrdxlP-dep_Trfase"/>
</dbReference>
<dbReference type="InterPro" id="IPR027619">
    <property type="entry name" value="C-S_lyase_PatB-like"/>
</dbReference>
<keyword evidence="3" id="KW-0663">Pyridoxal phosphate</keyword>
<evidence type="ECO:0000256" key="3">
    <source>
        <dbReference type="ARBA" id="ARBA00022898"/>
    </source>
</evidence>
<dbReference type="EC" id="4.4.1.13" evidence="2"/>
<dbReference type="CDD" id="cd00609">
    <property type="entry name" value="AAT_like"/>
    <property type="match status" value="1"/>
</dbReference>
<evidence type="ECO:0000313" key="8">
    <source>
        <dbReference type="Proteomes" id="UP000255367"/>
    </source>
</evidence>
<dbReference type="SUPFAM" id="SSF53383">
    <property type="entry name" value="PLP-dependent transferases"/>
    <property type="match status" value="1"/>
</dbReference>
<sequence>MSQRLTKEEFLHRYALDRRGTNSVKWDALAQRFNTTDVLPLWVADMDFKVPETVTDALTTRIQQGAFGYSLISPTYHQTFIDWLTHHHGYTPKKGWLRFTNGTITTLFWILHAFTKPKDAIMMLSPVYYPFFSTPQDTDHIPICSELQRDETGRYYINFEEVEQKIKEHNVKLFILCNPHNPVSRLWSEEELTRLFTLCEQYNVLIISDEIHQDFHFDTFIPALKVQEGRFSNSIITITSASKTFNLASLPVAHVIIPNKEHRHIFDAYVKTIDHTQLSVLNLVATETAYQTGDIWLTGLLATIQSNYELLKDLLLAKAPNIKFTPLEATYLAWLDFNAYIKPDELDDFLIKECRVGVNTSANFAPATPGFGRFNLAAHPDTIKEAANRIIQGLLHRNLI</sequence>
<comment type="cofactor">
    <cofactor evidence="1">
        <name>pyridoxal 5'-phosphate</name>
        <dbReference type="ChEBI" id="CHEBI:597326"/>
    </cofactor>
</comment>
<reference evidence="7 8" key="1">
    <citation type="submission" date="2018-06" db="EMBL/GenBank/DDBJ databases">
        <authorList>
            <consortium name="Pathogen Informatics"/>
            <person name="Doyle S."/>
        </authorList>
    </citation>
    <scope>NUCLEOTIDE SEQUENCE [LARGE SCALE GENOMIC DNA]</scope>
    <source>
        <strain evidence="7 8">NCTC12020</strain>
    </source>
</reference>
<keyword evidence="8" id="KW-1185">Reference proteome</keyword>
<gene>
    <name evidence="7" type="primary">patB</name>
    <name evidence="7" type="ORF">NCTC12020_01402</name>
</gene>
<dbReference type="OrthoDB" id="9802872at2"/>
<accession>A0A380NLP6</accession>
<dbReference type="PANTHER" id="PTHR43525">
    <property type="entry name" value="PROTEIN MALY"/>
    <property type="match status" value="1"/>
</dbReference>